<feature type="transmembrane region" description="Helical" evidence="12">
    <location>
        <begin position="419"/>
        <end position="442"/>
    </location>
</feature>
<evidence type="ECO:0000256" key="7">
    <source>
        <dbReference type="ARBA" id="ARBA00022692"/>
    </source>
</evidence>
<dbReference type="InterPro" id="IPR011297">
    <property type="entry name" value="PTS_IIABC_b_glu"/>
</dbReference>
<dbReference type="PROSITE" id="PS51098">
    <property type="entry name" value="PTS_EIIB_TYPE_1"/>
    <property type="match status" value="1"/>
</dbReference>
<dbReference type="NCBIfam" id="TIGR01995">
    <property type="entry name" value="PTS-II-ABC-beta"/>
    <property type="match status" value="1"/>
</dbReference>
<keyword evidence="6" id="KW-0598">Phosphotransferase system</keyword>
<feature type="transmembrane region" description="Helical" evidence="12">
    <location>
        <begin position="323"/>
        <end position="341"/>
    </location>
</feature>
<dbReference type="Pfam" id="PF00367">
    <property type="entry name" value="PTS_EIIB"/>
    <property type="match status" value="1"/>
</dbReference>
<evidence type="ECO:0000259" key="13">
    <source>
        <dbReference type="PROSITE" id="PS51093"/>
    </source>
</evidence>
<feature type="transmembrane region" description="Helical" evidence="12">
    <location>
        <begin position="383"/>
        <end position="407"/>
    </location>
</feature>
<dbReference type="InterPro" id="IPR003352">
    <property type="entry name" value="PTS_EIIC"/>
</dbReference>
<sequence length="622" mass="66920">MKFEKEALQIIEFVGGRGNVVSLVHCATRLRFKLKDSKQTNKKELEKMKDVLSVVNSGGQYQVVIGNKVTDYYDTIVAELGLAQESKDDGKGEKVSLISRVFEVISGAFSPLIPALAGAGMIKALLTVLTTFEWMSDQGTTYAILSSAGNAVFYFLPIFLGITLSIKMGANPYVGGVIGAALLEPNFTGLIESEKVVTLFGLPVTPIDYASSVFPIFVAIFIYYFVYKGLSKVIMKDLRLFLEPMLSLLIMVPLTILLFGPMGTTVGDVLAGSVMWLIDKSPLIAGIVLGAGMPFMVIFGLHWGFTPITLQNLATMGGDPIEGAAVAAVFAEIGIAIGLFLKAKKHSQLRSLAGPTAITGILAGVTEPIVYGIIMRYKRTIPIVAIAGGVGGAILGGLGVTCNAYVFHNVFSMPVYSPFIGYLFGIGAALVLGAVLAYFFGLNKEEMENMEKEIINTKSDTELETERVNQPFEEVISPMTGKQIKLSEVEDKVFASGAVGQGLAIYPEQGKVWSPVDGIVTTVFPSKHAIGITSNGGAEILIHVGLNTVSLDGKYYETHVQNGDKIKKGDLLVTFDIEKIKSEGFSMVTPVIVTNSAEYKAIVIEEQDLVTNNNIVMKLIKE</sequence>
<evidence type="ECO:0000313" key="17">
    <source>
        <dbReference type="Proteomes" id="UP000037146"/>
    </source>
</evidence>
<feature type="transmembrane region" description="Helical" evidence="12">
    <location>
        <begin position="246"/>
        <end position="271"/>
    </location>
</feature>
<evidence type="ECO:0000256" key="9">
    <source>
        <dbReference type="ARBA" id="ARBA00022989"/>
    </source>
</evidence>
<dbReference type="FunFam" id="3.30.1360.60:FF:000001">
    <property type="entry name" value="PTS system glucose-specific IIBC component PtsG"/>
    <property type="match status" value="1"/>
</dbReference>
<evidence type="ECO:0000256" key="8">
    <source>
        <dbReference type="ARBA" id="ARBA00022777"/>
    </source>
</evidence>
<feature type="domain" description="PTS EIIC type-1" evidence="15">
    <location>
        <begin position="103"/>
        <end position="454"/>
    </location>
</feature>
<dbReference type="GO" id="GO:0016301">
    <property type="term" value="F:kinase activity"/>
    <property type="evidence" value="ECO:0007669"/>
    <property type="project" value="UniProtKB-KW"/>
</dbReference>
<keyword evidence="10 12" id="KW-0472">Membrane</keyword>
<evidence type="ECO:0000259" key="14">
    <source>
        <dbReference type="PROSITE" id="PS51098"/>
    </source>
</evidence>
<dbReference type="PATRIC" id="fig|1679170.3.peg.2034"/>
<dbReference type="Pfam" id="PF02378">
    <property type="entry name" value="PTS_EIIC"/>
    <property type="match status" value="1"/>
</dbReference>
<keyword evidence="4" id="KW-0762">Sugar transport</keyword>
<evidence type="ECO:0000256" key="12">
    <source>
        <dbReference type="SAM" id="Phobius"/>
    </source>
</evidence>
<evidence type="ECO:0000259" key="15">
    <source>
        <dbReference type="PROSITE" id="PS51103"/>
    </source>
</evidence>
<comment type="subcellular location">
    <subcellularLocation>
        <location evidence="1">Cell membrane</location>
        <topology evidence="1">Multi-pass membrane protein</topology>
    </subcellularLocation>
</comment>
<dbReference type="PROSITE" id="PS00371">
    <property type="entry name" value="PTS_EIIA_TYPE_1_HIS"/>
    <property type="match status" value="1"/>
</dbReference>
<dbReference type="InterPro" id="IPR050558">
    <property type="entry name" value="PTS_Sugar-Specific_Components"/>
</dbReference>
<dbReference type="PROSITE" id="PS01035">
    <property type="entry name" value="PTS_EIIB_TYPE_1_CYS"/>
    <property type="match status" value="1"/>
</dbReference>
<dbReference type="RefSeq" id="WP_049681037.1">
    <property type="nucleotide sequence ID" value="NZ_LFZW01000001.1"/>
</dbReference>
<feature type="transmembrane region" description="Helical" evidence="12">
    <location>
        <begin position="209"/>
        <end position="226"/>
    </location>
</feature>
<dbReference type="EMBL" id="LFZW01000001">
    <property type="protein sequence ID" value="KMY49695.1"/>
    <property type="molecule type" value="Genomic_DNA"/>
</dbReference>
<dbReference type="OrthoDB" id="9769191at2"/>
<evidence type="ECO:0000256" key="4">
    <source>
        <dbReference type="ARBA" id="ARBA00022597"/>
    </source>
</evidence>
<dbReference type="Gene3D" id="3.30.1360.60">
    <property type="entry name" value="Glucose permease domain IIB"/>
    <property type="match status" value="1"/>
</dbReference>
<proteinExistence type="predicted"/>
<dbReference type="PANTHER" id="PTHR30175:SF1">
    <property type="entry name" value="PTS SYSTEM ARBUTIN-, CELLOBIOSE-, AND SALICIN-SPECIFIC EIIBC COMPONENT-RELATED"/>
    <property type="match status" value="1"/>
</dbReference>
<keyword evidence="3" id="KW-1003">Cell membrane</keyword>
<dbReference type="InterPro" id="IPR001996">
    <property type="entry name" value="PTS_IIB_1"/>
</dbReference>
<dbReference type="GO" id="GO:0009401">
    <property type="term" value="P:phosphoenolpyruvate-dependent sugar phosphotransferase system"/>
    <property type="evidence" value="ECO:0007669"/>
    <property type="project" value="UniProtKB-KW"/>
</dbReference>
<dbReference type="FunFam" id="2.70.70.10:FF:000001">
    <property type="entry name" value="PTS system glucose-specific IIA component"/>
    <property type="match status" value="1"/>
</dbReference>
<organism evidence="16 17">
    <name type="scientific">Peribacillus loiseleuriae</name>
    <dbReference type="NCBI Taxonomy" id="1679170"/>
    <lineage>
        <taxon>Bacteria</taxon>
        <taxon>Bacillati</taxon>
        <taxon>Bacillota</taxon>
        <taxon>Bacilli</taxon>
        <taxon>Bacillales</taxon>
        <taxon>Bacillaceae</taxon>
        <taxon>Peribacillus</taxon>
    </lineage>
</organism>
<dbReference type="GO" id="GO:0008982">
    <property type="term" value="F:protein-N(PI)-phosphohistidine-sugar phosphotransferase activity"/>
    <property type="evidence" value="ECO:0007669"/>
    <property type="project" value="InterPro"/>
</dbReference>
<dbReference type="PROSITE" id="PS51103">
    <property type="entry name" value="PTS_EIIC_TYPE_1"/>
    <property type="match status" value="1"/>
</dbReference>
<evidence type="ECO:0000256" key="1">
    <source>
        <dbReference type="ARBA" id="ARBA00004651"/>
    </source>
</evidence>
<dbReference type="InterPro" id="IPR036878">
    <property type="entry name" value="Glu_permease_IIB"/>
</dbReference>
<evidence type="ECO:0000256" key="11">
    <source>
        <dbReference type="PROSITE-ProRule" id="PRU00421"/>
    </source>
</evidence>
<dbReference type="PROSITE" id="PS51093">
    <property type="entry name" value="PTS_EIIA_TYPE_1"/>
    <property type="match status" value="1"/>
</dbReference>
<keyword evidence="17" id="KW-1185">Reference proteome</keyword>
<dbReference type="AlphaFoldDB" id="A0A0K9GST3"/>
<dbReference type="STRING" id="1679170.AC625_09230"/>
<feature type="transmembrane region" description="Helical" evidence="12">
    <location>
        <begin position="142"/>
        <end position="162"/>
    </location>
</feature>
<dbReference type="Proteomes" id="UP000037146">
    <property type="component" value="Unassembled WGS sequence"/>
</dbReference>
<evidence type="ECO:0000256" key="6">
    <source>
        <dbReference type="ARBA" id="ARBA00022683"/>
    </source>
</evidence>
<dbReference type="SUPFAM" id="SSF51261">
    <property type="entry name" value="Duplicated hybrid motif"/>
    <property type="match status" value="1"/>
</dbReference>
<dbReference type="InterPro" id="IPR013013">
    <property type="entry name" value="PTS_EIIC_1"/>
</dbReference>
<evidence type="ECO:0000256" key="10">
    <source>
        <dbReference type="ARBA" id="ARBA00023136"/>
    </source>
</evidence>
<feature type="domain" description="PTS EIIB type-1" evidence="14">
    <location>
        <begin position="4"/>
        <end position="86"/>
    </location>
</feature>
<evidence type="ECO:0000256" key="2">
    <source>
        <dbReference type="ARBA" id="ARBA00022448"/>
    </source>
</evidence>
<evidence type="ECO:0000256" key="3">
    <source>
        <dbReference type="ARBA" id="ARBA00022475"/>
    </source>
</evidence>
<keyword evidence="2" id="KW-0813">Transport</keyword>
<dbReference type="CDD" id="cd00212">
    <property type="entry name" value="PTS_IIB_glc"/>
    <property type="match status" value="1"/>
</dbReference>
<dbReference type="NCBIfam" id="TIGR00830">
    <property type="entry name" value="PTBA"/>
    <property type="match status" value="1"/>
</dbReference>
<dbReference type="PANTHER" id="PTHR30175">
    <property type="entry name" value="PHOSPHOTRANSFERASE SYSTEM TRANSPORT PROTEIN"/>
    <property type="match status" value="1"/>
</dbReference>
<protein>
    <submittedName>
        <fullName evidence="16">PTS beta-glucoside transporter subunit IIABC</fullName>
    </submittedName>
</protein>
<keyword evidence="5" id="KW-0808">Transferase</keyword>
<comment type="caution">
    <text evidence="16">The sequence shown here is derived from an EMBL/GenBank/DDBJ whole genome shotgun (WGS) entry which is preliminary data.</text>
</comment>
<dbReference type="Pfam" id="PF00358">
    <property type="entry name" value="PTS_EIIA_1"/>
    <property type="match status" value="1"/>
</dbReference>
<reference evidence="17" key="1">
    <citation type="submission" date="2015-07" db="EMBL/GenBank/DDBJ databases">
        <title>Genome sequencing project for genomic taxonomy and phylogenomics of Bacillus-like bacteria.</title>
        <authorList>
            <person name="Liu B."/>
            <person name="Wang J."/>
            <person name="Zhu Y."/>
            <person name="Liu G."/>
            <person name="Chen Q."/>
            <person name="Chen Z."/>
            <person name="Lan J."/>
            <person name="Che J."/>
            <person name="Ge C."/>
            <person name="Shi H."/>
            <person name="Pan Z."/>
            <person name="Liu X."/>
        </authorList>
    </citation>
    <scope>NUCLEOTIDE SEQUENCE [LARGE SCALE GENOMIC DNA]</scope>
    <source>
        <strain evidence="17">FJAT-27997</strain>
    </source>
</reference>
<dbReference type="InterPro" id="IPR011055">
    <property type="entry name" value="Dup_hybrid_motif"/>
</dbReference>
<feature type="transmembrane region" description="Helical" evidence="12">
    <location>
        <begin position="283"/>
        <end position="303"/>
    </location>
</feature>
<dbReference type="SUPFAM" id="SSF55604">
    <property type="entry name" value="Glucose permease domain IIB"/>
    <property type="match status" value="1"/>
</dbReference>
<dbReference type="InterPro" id="IPR001127">
    <property type="entry name" value="PTS_EIIA_1_perm"/>
</dbReference>
<dbReference type="GO" id="GO:0005886">
    <property type="term" value="C:plasma membrane"/>
    <property type="evidence" value="ECO:0007669"/>
    <property type="project" value="UniProtKB-SubCell"/>
</dbReference>
<evidence type="ECO:0000256" key="5">
    <source>
        <dbReference type="ARBA" id="ARBA00022679"/>
    </source>
</evidence>
<evidence type="ECO:0000313" key="16">
    <source>
        <dbReference type="EMBL" id="KMY49695.1"/>
    </source>
</evidence>
<name>A0A0K9GST3_9BACI</name>
<feature type="domain" description="PTS EIIA type-1" evidence="13">
    <location>
        <begin position="491"/>
        <end position="595"/>
    </location>
</feature>
<dbReference type="InterPro" id="IPR018113">
    <property type="entry name" value="PTrfase_EIIB_Cys"/>
</dbReference>
<feature type="active site" description="Phosphocysteine intermediate; for EIIB activity" evidence="11">
    <location>
        <position position="26"/>
    </location>
</feature>
<keyword evidence="7 12" id="KW-0812">Transmembrane</keyword>
<feature type="transmembrane region" description="Helical" evidence="12">
    <location>
        <begin position="101"/>
        <end position="122"/>
    </location>
</feature>
<accession>A0A0K9GST3</accession>
<keyword evidence="8" id="KW-0418">Kinase</keyword>
<dbReference type="Gene3D" id="2.70.70.10">
    <property type="entry name" value="Glucose Permease (Domain IIA)"/>
    <property type="match status" value="1"/>
</dbReference>
<gene>
    <name evidence="16" type="ORF">AC625_09230</name>
</gene>
<keyword evidence="9 12" id="KW-1133">Transmembrane helix</keyword>